<dbReference type="EMBL" id="OX465077">
    <property type="protein sequence ID" value="CAI9267592.1"/>
    <property type="molecule type" value="Genomic_DNA"/>
</dbReference>
<feature type="region of interest" description="Disordered" evidence="1">
    <location>
        <begin position="195"/>
        <end position="224"/>
    </location>
</feature>
<organism evidence="2 3">
    <name type="scientific">Lactuca saligna</name>
    <name type="common">Willowleaf lettuce</name>
    <dbReference type="NCBI Taxonomy" id="75948"/>
    <lineage>
        <taxon>Eukaryota</taxon>
        <taxon>Viridiplantae</taxon>
        <taxon>Streptophyta</taxon>
        <taxon>Embryophyta</taxon>
        <taxon>Tracheophyta</taxon>
        <taxon>Spermatophyta</taxon>
        <taxon>Magnoliopsida</taxon>
        <taxon>eudicotyledons</taxon>
        <taxon>Gunneridae</taxon>
        <taxon>Pentapetalae</taxon>
        <taxon>asterids</taxon>
        <taxon>campanulids</taxon>
        <taxon>Asterales</taxon>
        <taxon>Asteraceae</taxon>
        <taxon>Cichorioideae</taxon>
        <taxon>Cichorieae</taxon>
        <taxon>Lactucinae</taxon>
        <taxon>Lactuca</taxon>
    </lineage>
</organism>
<evidence type="ECO:0000256" key="1">
    <source>
        <dbReference type="SAM" id="MobiDB-lite"/>
    </source>
</evidence>
<evidence type="ECO:0000313" key="3">
    <source>
        <dbReference type="Proteomes" id="UP001177003"/>
    </source>
</evidence>
<keyword evidence="3" id="KW-1185">Reference proteome</keyword>
<reference evidence="2" key="1">
    <citation type="submission" date="2023-04" db="EMBL/GenBank/DDBJ databases">
        <authorList>
            <person name="Vijverberg K."/>
            <person name="Xiong W."/>
            <person name="Schranz E."/>
        </authorList>
    </citation>
    <scope>NUCLEOTIDE SEQUENCE</scope>
</reference>
<feature type="compositionally biased region" description="Low complexity" evidence="1">
    <location>
        <begin position="202"/>
        <end position="211"/>
    </location>
</feature>
<name>A0AA35VQV3_LACSI</name>
<protein>
    <submittedName>
        <fullName evidence="2">Uncharacterized protein</fullName>
    </submittedName>
</protein>
<accession>A0AA35VQV3</accession>
<sequence length="295" mass="33683">MGREAPSQSEMTDRSCEGLFVFLLTQSSQTFSHTRLKSHLRRLIPSPSPSKHLRTPPTLDLFTRSSYLRPKPSSPPPISSPRLSSDLLPTVNVWTHTATVTPDLEHREFIKELKQLHKAHDDKELFGMAVTTQPKDETAVKLNELNEKRRDKPKFEKEIDCCLVTSTSDQAHECALKVESCEEAMSDTGIMVRRKRKASIQKGKGQNGNKGSENKGRTKVISSDSKKIAKMRKQKLLKKLITQMIFQVVVWMEMTWEMEVLCGTYFRGMILLNSRNISKNTSKSLGIYFVDQWSR</sequence>
<dbReference type="Proteomes" id="UP001177003">
    <property type="component" value="Chromosome 1"/>
</dbReference>
<dbReference type="AlphaFoldDB" id="A0AA35VQV3"/>
<evidence type="ECO:0000313" key="2">
    <source>
        <dbReference type="EMBL" id="CAI9267592.1"/>
    </source>
</evidence>
<proteinExistence type="predicted"/>
<feature type="region of interest" description="Disordered" evidence="1">
    <location>
        <begin position="63"/>
        <end position="83"/>
    </location>
</feature>
<gene>
    <name evidence="2" type="ORF">LSALG_LOCUS8065</name>
</gene>